<proteinExistence type="predicted"/>
<dbReference type="InterPro" id="IPR019401">
    <property type="entry name" value="Znf_CHCC"/>
</dbReference>
<evidence type="ECO:0000313" key="2">
    <source>
        <dbReference type="EMBL" id="SVD54285.1"/>
    </source>
</evidence>
<dbReference type="EMBL" id="UINC01157347">
    <property type="protein sequence ID" value="SVD54285.1"/>
    <property type="molecule type" value="Genomic_DNA"/>
</dbReference>
<feature type="domain" description="Zinc finger CHCC-type" evidence="1">
    <location>
        <begin position="33"/>
        <end position="56"/>
    </location>
</feature>
<protein>
    <recommendedName>
        <fullName evidence="1">Zinc finger CHCC-type domain-containing protein</fullName>
    </recommendedName>
</protein>
<dbReference type="AlphaFoldDB" id="A0A382W7H2"/>
<accession>A0A382W7H2</accession>
<dbReference type="Pfam" id="PF10276">
    <property type="entry name" value="zf-CHCC"/>
    <property type="match status" value="1"/>
</dbReference>
<dbReference type="Gene3D" id="2.60.260.40">
    <property type="entry name" value="q5lls5 like domains"/>
    <property type="match status" value="1"/>
</dbReference>
<reference evidence="2" key="1">
    <citation type="submission" date="2018-05" db="EMBL/GenBank/DDBJ databases">
        <authorList>
            <person name="Lanie J.A."/>
            <person name="Ng W.-L."/>
            <person name="Kazmierczak K.M."/>
            <person name="Andrzejewski T.M."/>
            <person name="Davidsen T.M."/>
            <person name="Wayne K.J."/>
            <person name="Tettelin H."/>
            <person name="Glass J.I."/>
            <person name="Rusch D."/>
            <person name="Podicherti R."/>
            <person name="Tsui H.-C.T."/>
            <person name="Winkler M.E."/>
        </authorList>
    </citation>
    <scope>NUCLEOTIDE SEQUENCE</scope>
</reference>
<organism evidence="2">
    <name type="scientific">marine metagenome</name>
    <dbReference type="NCBI Taxonomy" id="408172"/>
    <lineage>
        <taxon>unclassified sequences</taxon>
        <taxon>metagenomes</taxon>
        <taxon>ecological metagenomes</taxon>
    </lineage>
</organism>
<name>A0A382W7H2_9ZZZZ</name>
<sequence length="61" mass="7005">MKKMTDEGQIIIAIKSNQLPLHCPLPDMSLWNQHPKVYLSIDASKKVKCPYCGTEYVLEEQ</sequence>
<gene>
    <name evidence="2" type="ORF">METZ01_LOCUS407139</name>
</gene>
<evidence type="ECO:0000259" key="1">
    <source>
        <dbReference type="Pfam" id="PF10276"/>
    </source>
</evidence>